<dbReference type="PANTHER" id="PTHR23113">
    <property type="entry name" value="GUANINE NUCLEOTIDE EXCHANGE FACTOR"/>
    <property type="match status" value="1"/>
</dbReference>
<dbReference type="InterPro" id="IPR023578">
    <property type="entry name" value="Ras_GEF_dom_sf"/>
</dbReference>
<feature type="domain" description="Ras-associating" evidence="5">
    <location>
        <begin position="691"/>
        <end position="785"/>
    </location>
</feature>
<dbReference type="InterPro" id="IPR008937">
    <property type="entry name" value="Ras-like_GEF"/>
</dbReference>
<dbReference type="GO" id="GO:0005085">
    <property type="term" value="F:guanyl-nucleotide exchange factor activity"/>
    <property type="evidence" value="ECO:0007669"/>
    <property type="project" value="UniProtKB-KW"/>
</dbReference>
<dbReference type="GO" id="GO:0005886">
    <property type="term" value="C:plasma membrane"/>
    <property type="evidence" value="ECO:0007669"/>
    <property type="project" value="TreeGrafter"/>
</dbReference>
<evidence type="ECO:0000313" key="9">
    <source>
        <dbReference type="WBParaSite" id="PgB01_g243_t07"/>
    </source>
</evidence>
<keyword evidence="7" id="KW-1185">Reference proteome</keyword>
<accession>A0A914ZFC8</accession>
<dbReference type="Gene3D" id="1.20.870.10">
    <property type="entry name" value="Son of sevenless (SoS) protein Chain: S domain 1"/>
    <property type="match status" value="1"/>
</dbReference>
<dbReference type="SUPFAM" id="SSF48366">
    <property type="entry name" value="Ras GEF"/>
    <property type="match status" value="1"/>
</dbReference>
<dbReference type="SMART" id="SM00314">
    <property type="entry name" value="RA"/>
    <property type="match status" value="1"/>
</dbReference>
<dbReference type="WBParaSite" id="PgB01_g243_t07">
    <property type="protein sequence ID" value="PgB01_g243_t07"/>
    <property type="gene ID" value="PgB01_g243"/>
</dbReference>
<evidence type="ECO:0000259" key="5">
    <source>
        <dbReference type="PROSITE" id="PS50200"/>
    </source>
</evidence>
<feature type="region of interest" description="Disordered" evidence="3">
    <location>
        <begin position="649"/>
        <end position="692"/>
    </location>
</feature>
<dbReference type="PROSITE" id="PS00720">
    <property type="entry name" value="RASGEF"/>
    <property type="match status" value="1"/>
</dbReference>
<evidence type="ECO:0000259" key="6">
    <source>
        <dbReference type="PROSITE" id="PS50212"/>
    </source>
</evidence>
<dbReference type="Proteomes" id="UP000887569">
    <property type="component" value="Unplaced"/>
</dbReference>
<dbReference type="InterPro" id="IPR019804">
    <property type="entry name" value="Ras_G-nucl-exch_fac_CS"/>
</dbReference>
<feature type="compositionally biased region" description="Low complexity" evidence="3">
    <location>
        <begin position="617"/>
        <end position="632"/>
    </location>
</feature>
<evidence type="ECO:0000313" key="7">
    <source>
        <dbReference type="Proteomes" id="UP000887569"/>
    </source>
</evidence>
<dbReference type="InterPro" id="IPR001895">
    <property type="entry name" value="RASGEF_cat_dom"/>
</dbReference>
<proteinExistence type="predicted"/>
<feature type="compositionally biased region" description="Polar residues" evidence="3">
    <location>
        <begin position="671"/>
        <end position="686"/>
    </location>
</feature>
<feature type="domain" description="N-terminal Ras-GEF" evidence="6">
    <location>
        <begin position="64"/>
        <end position="193"/>
    </location>
</feature>
<protein>
    <submittedName>
        <fullName evidence="8 9">Ral guanine nucleotide dissociation stimulator-like 1</fullName>
    </submittedName>
</protein>
<feature type="region of interest" description="Disordered" evidence="3">
    <location>
        <begin position="607"/>
        <end position="632"/>
    </location>
</feature>
<dbReference type="Gene3D" id="1.10.840.10">
    <property type="entry name" value="Ras guanine-nucleotide exchange factors catalytic domain"/>
    <property type="match status" value="1"/>
</dbReference>
<evidence type="ECO:0000256" key="2">
    <source>
        <dbReference type="PROSITE-ProRule" id="PRU00168"/>
    </source>
</evidence>
<dbReference type="GO" id="GO:0007265">
    <property type="term" value="P:Ras protein signal transduction"/>
    <property type="evidence" value="ECO:0007669"/>
    <property type="project" value="TreeGrafter"/>
</dbReference>
<organism evidence="7 8">
    <name type="scientific">Parascaris univalens</name>
    <name type="common">Nematode worm</name>
    <dbReference type="NCBI Taxonomy" id="6257"/>
    <lineage>
        <taxon>Eukaryota</taxon>
        <taxon>Metazoa</taxon>
        <taxon>Ecdysozoa</taxon>
        <taxon>Nematoda</taxon>
        <taxon>Chromadorea</taxon>
        <taxon>Rhabditida</taxon>
        <taxon>Spirurina</taxon>
        <taxon>Ascaridomorpha</taxon>
        <taxon>Ascaridoidea</taxon>
        <taxon>Ascarididae</taxon>
        <taxon>Parascaris</taxon>
    </lineage>
</organism>
<dbReference type="Gene3D" id="3.10.20.90">
    <property type="entry name" value="Phosphatidylinositol 3-kinase Catalytic Subunit, Chain A, domain 1"/>
    <property type="match status" value="1"/>
</dbReference>
<dbReference type="Pfam" id="PF00617">
    <property type="entry name" value="RasGEF"/>
    <property type="match status" value="1"/>
</dbReference>
<evidence type="ECO:0000256" key="1">
    <source>
        <dbReference type="ARBA" id="ARBA00022658"/>
    </source>
</evidence>
<evidence type="ECO:0000313" key="8">
    <source>
        <dbReference type="WBParaSite" id="PgB01_g243_t06"/>
    </source>
</evidence>
<dbReference type="InterPro" id="IPR029071">
    <property type="entry name" value="Ubiquitin-like_domsf"/>
</dbReference>
<name>A0A914ZFC8_PARUN</name>
<dbReference type="AlphaFoldDB" id="A0A914ZFC8"/>
<dbReference type="WBParaSite" id="PgB01_g243_t06">
    <property type="protein sequence ID" value="PgB01_g243_t06"/>
    <property type="gene ID" value="PgB01_g243"/>
</dbReference>
<dbReference type="CDD" id="cd00153">
    <property type="entry name" value="RA_RalGDS_like"/>
    <property type="match status" value="1"/>
</dbReference>
<dbReference type="PROSITE" id="PS50212">
    <property type="entry name" value="RASGEF_NTER"/>
    <property type="match status" value="1"/>
</dbReference>
<dbReference type="SMART" id="SM00147">
    <property type="entry name" value="RasGEF"/>
    <property type="match status" value="1"/>
</dbReference>
<keyword evidence="1 2" id="KW-0344">Guanine-nucleotide releasing factor</keyword>
<dbReference type="SUPFAM" id="SSF54236">
    <property type="entry name" value="Ubiquitin-like"/>
    <property type="match status" value="1"/>
</dbReference>
<dbReference type="InterPro" id="IPR036964">
    <property type="entry name" value="RASGEF_cat_dom_sf"/>
</dbReference>
<dbReference type="SMART" id="SM00229">
    <property type="entry name" value="RasGEFN"/>
    <property type="match status" value="1"/>
</dbReference>
<evidence type="ECO:0000259" key="4">
    <source>
        <dbReference type="PROSITE" id="PS50009"/>
    </source>
</evidence>
<sequence>MAVAKFFGEERTPDAVYAVYLRKVRYVAPSGYENIPRYRSIDPDNQLLDTSDSTEDHLQWETIRERVIRAGSIEKLVECLIGGDGVMDSRHFNVFFATYRAFSNCPMVLDLLLNRFEAFDDESSVSGSAEGIAEQNSIRSVILCWMDMYPEDFYEPNTDFVSLLRLSEFARVHKIADIRSKARRLRETYKKVAAEGGLIAQIPSMDQYVFNNGYDPNDYINCCERAKMFDVGKENCVQIAEQLTFWDAELFKELLPQQCQGCVWTRRRKKGPEAVYSVRATIDQFNAVSQRVMTSIVLPECRAEFRAKIISKWIDIARELRALKNFSSLKAVLSALQSEPVYRLKSAWALVPNGSMAQFHELASIFEIDDDGEEHRARRILDEEGTAKSSPLRRPQLIQNCRRTKSDVNLAESQGTVPYLGSFLTDLAMIDQAHQDFTEDGLINFEKRRKEFEVIAKIRLFQSASRAYSIPMDPAFCSWFYFLPALDENHCFARSLEVERPLAASSESKSKLLLNPATKINTLSRIFASMNADESNNESSIGGQLSNDSGIATEDSWTCDGGGRPSAEKCIATSVYPFGMHCSRSFTAPSTPASTVSWKGGSEFAPGAVFSHQRTPSGSSSKHPSESISRSSITTNYCANGSLSRRVASASDAMSSEADHIDSSKRRALTNGHTSNSSPGMHSSPGQQPPPFYLARVALDDTLQTETAATNYKCIKVENGDRMSGLIDRVLEKHLISGDHSDYCLVQLLPDGCEFRLPDKCNPYYAVAPDPSSPMLSFVLRRRSEADGRSGITSVAPSAKKLNRIKRSNLLRWSSGYL</sequence>
<dbReference type="Pfam" id="PF00618">
    <property type="entry name" value="RasGEF_N"/>
    <property type="match status" value="1"/>
</dbReference>
<dbReference type="PROSITE" id="PS50009">
    <property type="entry name" value="RASGEF_CAT"/>
    <property type="match status" value="1"/>
</dbReference>
<dbReference type="PANTHER" id="PTHR23113:SF312">
    <property type="entry name" value="RAL GUANINE NUCLEOTIDE DISSOCIATION STIMULATOR-LIKE, ISOFORM E"/>
    <property type="match status" value="1"/>
</dbReference>
<dbReference type="CDD" id="cd00155">
    <property type="entry name" value="RasGEF"/>
    <property type="match status" value="1"/>
</dbReference>
<evidence type="ECO:0000256" key="3">
    <source>
        <dbReference type="SAM" id="MobiDB-lite"/>
    </source>
</evidence>
<dbReference type="PROSITE" id="PS50200">
    <property type="entry name" value="RA"/>
    <property type="match status" value="1"/>
</dbReference>
<feature type="domain" description="Ras-GEF" evidence="4">
    <location>
        <begin position="235"/>
        <end position="501"/>
    </location>
</feature>
<dbReference type="InterPro" id="IPR000651">
    <property type="entry name" value="Ras-like_Gua-exchang_fac_N"/>
</dbReference>
<dbReference type="Pfam" id="PF00788">
    <property type="entry name" value="RA"/>
    <property type="match status" value="1"/>
</dbReference>
<reference evidence="8 9" key="1">
    <citation type="submission" date="2022-11" db="UniProtKB">
        <authorList>
            <consortium name="WormBaseParasite"/>
        </authorList>
    </citation>
    <scope>IDENTIFICATION</scope>
</reference>
<dbReference type="CDD" id="cd06224">
    <property type="entry name" value="REM"/>
    <property type="match status" value="1"/>
</dbReference>
<dbReference type="InterPro" id="IPR000159">
    <property type="entry name" value="RA_dom"/>
</dbReference>